<proteinExistence type="predicted"/>
<feature type="compositionally biased region" description="Polar residues" evidence="1">
    <location>
        <begin position="835"/>
        <end position="845"/>
    </location>
</feature>
<dbReference type="SMART" id="SM00220">
    <property type="entry name" value="S_TKc"/>
    <property type="match status" value="1"/>
</dbReference>
<organism evidence="3 4">
    <name type="scientific">Gossypium davidsonii</name>
    <name type="common">Davidson's cotton</name>
    <name type="synonym">Gossypium klotzschianum subsp. davidsonii</name>
    <dbReference type="NCBI Taxonomy" id="34287"/>
    <lineage>
        <taxon>Eukaryota</taxon>
        <taxon>Viridiplantae</taxon>
        <taxon>Streptophyta</taxon>
        <taxon>Embryophyta</taxon>
        <taxon>Tracheophyta</taxon>
        <taxon>Spermatophyta</taxon>
        <taxon>Magnoliopsida</taxon>
        <taxon>eudicotyledons</taxon>
        <taxon>Gunneridae</taxon>
        <taxon>Pentapetalae</taxon>
        <taxon>rosids</taxon>
        <taxon>malvids</taxon>
        <taxon>Malvales</taxon>
        <taxon>Malvaceae</taxon>
        <taxon>Malvoideae</taxon>
        <taxon>Gossypium</taxon>
    </lineage>
</organism>
<dbReference type="AlphaFoldDB" id="A0A7J8REH5"/>
<feature type="compositionally biased region" description="Low complexity" evidence="1">
    <location>
        <begin position="923"/>
        <end position="935"/>
    </location>
</feature>
<feature type="region of interest" description="Disordered" evidence="1">
    <location>
        <begin position="796"/>
        <end position="1099"/>
    </location>
</feature>
<feature type="domain" description="Protein kinase" evidence="2">
    <location>
        <begin position="43"/>
        <end position="348"/>
    </location>
</feature>
<evidence type="ECO:0000256" key="1">
    <source>
        <dbReference type="SAM" id="MobiDB-lite"/>
    </source>
</evidence>
<dbReference type="CDD" id="cd14011">
    <property type="entry name" value="PK_SCY1_like"/>
    <property type="match status" value="1"/>
</dbReference>
<feature type="compositionally biased region" description="Polar residues" evidence="1">
    <location>
        <begin position="621"/>
        <end position="634"/>
    </location>
</feature>
<feature type="region of interest" description="Disordered" evidence="1">
    <location>
        <begin position="713"/>
        <end position="755"/>
    </location>
</feature>
<evidence type="ECO:0000259" key="2">
    <source>
        <dbReference type="PROSITE" id="PS50011"/>
    </source>
</evidence>
<feature type="compositionally biased region" description="Polar residues" evidence="1">
    <location>
        <begin position="863"/>
        <end position="912"/>
    </location>
</feature>
<comment type="caution">
    <text evidence="3">The sequence shown here is derived from an EMBL/GenBank/DDBJ whole genome shotgun (WGS) entry which is preliminary data.</text>
</comment>
<dbReference type="PANTHER" id="PTHR12984:SF6">
    <property type="entry name" value="SCY1-LIKE PROTEIN 2"/>
    <property type="match status" value="1"/>
</dbReference>
<dbReference type="Gene3D" id="3.30.200.20">
    <property type="entry name" value="Phosphorylase Kinase, domain 1"/>
    <property type="match status" value="1"/>
</dbReference>
<dbReference type="Gene3D" id="1.25.10.10">
    <property type="entry name" value="Leucine-rich Repeat Variant"/>
    <property type="match status" value="1"/>
</dbReference>
<protein>
    <recommendedName>
        <fullName evidence="2">Protein kinase domain-containing protein</fullName>
    </recommendedName>
</protein>
<gene>
    <name evidence="3" type="ORF">Godav_012641</name>
</gene>
<sequence length="1099" mass="117350">MSINMKTLTQAFAKTAAVIEKTVHTTVQSAVQEVTGPKALQDYELLHQIGSAGPGLAWKLYSAKARDGTHPHQYPTVCVWVLDKKAMSEARACAGLSKAVEDSFFNLIRADAVRLVRLRHPGVVHVVQALDENKNAMAMVTEPLFASVANALGNVDNVAKVPKELKEIEMGLVEVKHGLLQIAECLNFLHNNARIVHRAISPENVLITSSGAWKFGGFGFATSTDKASGDCANVQAFHYGEYDTEDSVMPLQPSLNYTAPELVRSKASSAGCSSDIFSFGCLAYHLIARKPLFACHNNVKTYMNTLTYLPNEAFSSIPQELIHDLQRMLSANESVRPSALDFTGSPFLRDDTRLRALRFLDHLLEKDNMQKSEFLKALSDMWKDFDLRVLRYKVLPPLCAELRNLVMQPLILPMVLMIAESQDKNDFKLVTSPVLMPVLSNAAGEAMLLLLKNAELIINKTSSEHLESHLLPMFVRAYDDSDSRIQEEVLRKSAFLAKQLDLQLVKQAILPRIHGLALKTTVAADVLQTIQQCTAVDRSAPTLLCSLGVSNSVLKKYGVEFTAEHVLPLLTPLLTAQQLNVQQFTKYMLFVKDVLRKIEEKRGVISTDSGTPDVKHAVTANGHQSQVLSNSSGTVAPAKSSPAWDEAWGSAHRGAANATATTTADGIQSQALSNPSGTVALAKSSPAWDEEWGSANRGAATTTADGIQSQALSNASGTVAPAKSNPEWDEEWGSTSSRASNATTTTAADGLQSQALSNTSGTVALAKSSPAWDENWGSTTSRAAIANATTTGDGLRSQAFSNASGTVAPAKSSSSWDEDRGSTNRGAANATAGGVQSQALSNASETAAPAKSCSAWGEDGDSTNRGAATATAHQPSKANLSIHSNLGDKSSEPTPWQSHSPIMSAMSSQQIHASCPAVDTEWPPASSSNGTSSPSNFDDLDPFANWPPRPIASNSSGTLNNGTTMEQATNKSGSSSITSIPNNMNYHTDNSNWSFTNNQNSGQISHPNHRNPTINATIPNNGNLQSSMGFLKQNQGISVPVSSNNNQKPADLGSTFGSSKSAPRLAPPPSTAVGRGANSASRATHATPTSQQPSLLDLF</sequence>
<keyword evidence="4" id="KW-1185">Reference proteome</keyword>
<dbReference type="EMBL" id="JABFAC010000004">
    <property type="protein sequence ID" value="MBA0611993.1"/>
    <property type="molecule type" value="Genomic_DNA"/>
</dbReference>
<dbReference type="InterPro" id="IPR011009">
    <property type="entry name" value="Kinase-like_dom_sf"/>
</dbReference>
<accession>A0A7J8REH5</accession>
<feature type="region of interest" description="Disordered" evidence="1">
    <location>
        <begin position="677"/>
        <end position="701"/>
    </location>
</feature>
<dbReference type="Gene3D" id="1.10.510.10">
    <property type="entry name" value="Transferase(Phosphotransferase) domain 1"/>
    <property type="match status" value="1"/>
</dbReference>
<dbReference type="PROSITE" id="PS50011">
    <property type="entry name" value="PROTEIN_KINASE_DOM"/>
    <property type="match status" value="1"/>
</dbReference>
<dbReference type="GO" id="GO:0004672">
    <property type="term" value="F:protein kinase activity"/>
    <property type="evidence" value="ECO:0007669"/>
    <property type="project" value="InterPro"/>
</dbReference>
<feature type="compositionally biased region" description="Polar residues" evidence="1">
    <location>
        <begin position="1078"/>
        <end position="1099"/>
    </location>
</feature>
<dbReference type="Pfam" id="PF00069">
    <property type="entry name" value="Pkinase"/>
    <property type="match status" value="1"/>
</dbReference>
<evidence type="ECO:0000313" key="3">
    <source>
        <dbReference type="EMBL" id="MBA0611993.1"/>
    </source>
</evidence>
<feature type="compositionally biased region" description="Low complexity" evidence="1">
    <location>
        <begin position="823"/>
        <end position="834"/>
    </location>
</feature>
<dbReference type="InterPro" id="IPR011989">
    <property type="entry name" value="ARM-like"/>
</dbReference>
<feature type="compositionally biased region" description="Polar residues" evidence="1">
    <location>
        <begin position="952"/>
        <end position="1048"/>
    </location>
</feature>
<dbReference type="InterPro" id="IPR051177">
    <property type="entry name" value="CIK-Related_Protein"/>
</dbReference>
<dbReference type="Proteomes" id="UP000593561">
    <property type="component" value="Unassembled WGS sequence"/>
</dbReference>
<dbReference type="GO" id="GO:0005524">
    <property type="term" value="F:ATP binding"/>
    <property type="evidence" value="ECO:0007669"/>
    <property type="project" value="InterPro"/>
</dbReference>
<reference evidence="3 4" key="1">
    <citation type="journal article" date="2019" name="Genome Biol. Evol.">
        <title>Insights into the evolution of the New World diploid cottons (Gossypium, subgenus Houzingenia) based on genome sequencing.</title>
        <authorList>
            <person name="Grover C.E."/>
            <person name="Arick M.A. 2nd"/>
            <person name="Thrash A."/>
            <person name="Conover J.L."/>
            <person name="Sanders W.S."/>
            <person name="Peterson D.G."/>
            <person name="Frelichowski J.E."/>
            <person name="Scheffler J.A."/>
            <person name="Scheffler B.E."/>
            <person name="Wendel J.F."/>
        </authorList>
    </citation>
    <scope>NUCLEOTIDE SEQUENCE [LARGE SCALE GENOMIC DNA]</scope>
    <source>
        <strain evidence="3">27</strain>
        <tissue evidence="3">Leaf</tissue>
    </source>
</reference>
<dbReference type="PANTHER" id="PTHR12984">
    <property type="entry name" value="SCY1-RELATED S/T PROTEIN KINASE-LIKE"/>
    <property type="match status" value="1"/>
</dbReference>
<feature type="compositionally biased region" description="Low complexity" evidence="1">
    <location>
        <begin position="734"/>
        <end position="748"/>
    </location>
</feature>
<name>A0A7J8REH5_GOSDV</name>
<evidence type="ECO:0000313" key="4">
    <source>
        <dbReference type="Proteomes" id="UP000593561"/>
    </source>
</evidence>
<feature type="region of interest" description="Disordered" evidence="1">
    <location>
        <begin position="620"/>
        <end position="663"/>
    </location>
</feature>
<dbReference type="InterPro" id="IPR000719">
    <property type="entry name" value="Prot_kinase_dom"/>
</dbReference>
<feature type="compositionally biased region" description="Polar residues" evidence="1">
    <location>
        <begin position="796"/>
        <end position="815"/>
    </location>
</feature>
<dbReference type="SUPFAM" id="SSF56112">
    <property type="entry name" value="Protein kinase-like (PK-like)"/>
    <property type="match status" value="1"/>
</dbReference>